<dbReference type="EMBL" id="FNWO01000018">
    <property type="protein sequence ID" value="SEH62513.1"/>
    <property type="molecule type" value="Genomic_DNA"/>
</dbReference>
<dbReference type="OrthoDB" id="4166375at2"/>
<accession>A0A1H6JJN2</accession>
<organism evidence="1 2">
    <name type="scientific">Magnetospirillum fulvum</name>
    <name type="common">Rhodospirillum fulvum</name>
    <dbReference type="NCBI Taxonomy" id="1082"/>
    <lineage>
        <taxon>Bacteria</taxon>
        <taxon>Pseudomonadati</taxon>
        <taxon>Pseudomonadota</taxon>
        <taxon>Alphaproteobacteria</taxon>
        <taxon>Rhodospirillales</taxon>
        <taxon>Rhodospirillaceae</taxon>
        <taxon>Magnetospirillum</taxon>
    </lineage>
</organism>
<protein>
    <submittedName>
        <fullName evidence="1">Uncharacterized protein</fullName>
    </submittedName>
</protein>
<dbReference type="Proteomes" id="UP000182983">
    <property type="component" value="Unassembled WGS sequence"/>
</dbReference>
<evidence type="ECO:0000313" key="2">
    <source>
        <dbReference type="Proteomes" id="UP000182983"/>
    </source>
</evidence>
<gene>
    <name evidence="1" type="ORF">SAMN04244559_03210</name>
</gene>
<name>A0A1H6JJN2_MAGFU</name>
<reference evidence="2" key="1">
    <citation type="submission" date="2016-10" db="EMBL/GenBank/DDBJ databases">
        <authorList>
            <person name="Varghese N."/>
            <person name="Submissions S."/>
        </authorList>
    </citation>
    <scope>NUCLEOTIDE SEQUENCE [LARGE SCALE GENOMIC DNA]</scope>
    <source>
        <strain evidence="2">DSM 13234</strain>
    </source>
</reference>
<sequence>MAHYLAERLLDAERAAGPEKASLEREIFDQILQLWKHRGNWPTHQRPFRETDDLADKLRTFIDRSRPWYFAQNARASNHFLEDWIDKARVLDVAARDLIAWCMNHAVAETSGDDAAWADDDVAQQLDDGEDARLARVLYADISILFEEDTPHRRGNELMQLQNRIDALLEVVSSIRQELDIKIAAAVKSAEEEPNDGAG</sequence>
<proteinExistence type="predicted"/>
<dbReference type="RefSeq" id="WP_139305632.1">
    <property type="nucleotide sequence ID" value="NZ_FNWO01000018.1"/>
</dbReference>
<evidence type="ECO:0000313" key="1">
    <source>
        <dbReference type="EMBL" id="SEH62513.1"/>
    </source>
</evidence>
<keyword evidence="2" id="KW-1185">Reference proteome</keyword>
<dbReference type="AlphaFoldDB" id="A0A1H6JJN2"/>